<dbReference type="PROSITE" id="PS50902">
    <property type="entry name" value="FLAVODOXIN_LIKE"/>
    <property type="match status" value="1"/>
</dbReference>
<dbReference type="NCBIfam" id="TIGR01755">
    <property type="entry name" value="flav_wrbA"/>
    <property type="match status" value="1"/>
</dbReference>
<dbReference type="InterPro" id="IPR005025">
    <property type="entry name" value="FMN_Rdtase-like_dom"/>
</dbReference>
<dbReference type="NCBIfam" id="NF002999">
    <property type="entry name" value="PRK03767.1"/>
    <property type="match status" value="1"/>
</dbReference>
<keyword evidence="4" id="KW-1185">Reference proteome</keyword>
<dbReference type="GO" id="GO:0010181">
    <property type="term" value="F:FMN binding"/>
    <property type="evidence" value="ECO:0007669"/>
    <property type="project" value="InterPro"/>
</dbReference>
<protein>
    <submittedName>
        <fullName evidence="3">Putative cytoplasm protein</fullName>
    </submittedName>
</protein>
<proteinExistence type="inferred from homology"/>
<dbReference type="InterPro" id="IPR010089">
    <property type="entry name" value="Flavoprotein_WrbA-like"/>
</dbReference>
<organism evidence="3 4">
    <name type="scientific">Naematelia encephala</name>
    <dbReference type="NCBI Taxonomy" id="71784"/>
    <lineage>
        <taxon>Eukaryota</taxon>
        <taxon>Fungi</taxon>
        <taxon>Dikarya</taxon>
        <taxon>Basidiomycota</taxon>
        <taxon>Agaricomycotina</taxon>
        <taxon>Tremellomycetes</taxon>
        <taxon>Tremellales</taxon>
        <taxon>Naemateliaceae</taxon>
        <taxon>Naematelia</taxon>
    </lineage>
</organism>
<evidence type="ECO:0000313" key="4">
    <source>
        <dbReference type="Proteomes" id="UP000193986"/>
    </source>
</evidence>
<comment type="similarity">
    <text evidence="1">Belongs to the WrbA family.</text>
</comment>
<evidence type="ECO:0000259" key="2">
    <source>
        <dbReference type="PROSITE" id="PS50902"/>
    </source>
</evidence>
<dbReference type="STRING" id="71784.A0A1Y2B536"/>
<name>A0A1Y2B536_9TREE</name>
<dbReference type="SUPFAM" id="SSF52218">
    <property type="entry name" value="Flavoproteins"/>
    <property type="match status" value="1"/>
</dbReference>
<dbReference type="Proteomes" id="UP000193986">
    <property type="component" value="Unassembled WGS sequence"/>
</dbReference>
<dbReference type="FunFam" id="3.40.50.360:FF:000001">
    <property type="entry name" value="NAD(P)H dehydrogenase (Quinone) FQR1-like"/>
    <property type="match status" value="1"/>
</dbReference>
<dbReference type="PANTHER" id="PTHR30546:SF23">
    <property type="entry name" value="FLAVOPROTEIN-LIKE PROTEIN YCP4-RELATED"/>
    <property type="match status" value="1"/>
</dbReference>
<dbReference type="FunCoup" id="A0A1Y2B536">
    <property type="interactions" value="108"/>
</dbReference>
<dbReference type="AlphaFoldDB" id="A0A1Y2B536"/>
<dbReference type="GO" id="GO:0003955">
    <property type="term" value="F:NAD(P)H dehydrogenase (quinone) activity"/>
    <property type="evidence" value="ECO:0007669"/>
    <property type="project" value="InterPro"/>
</dbReference>
<dbReference type="InParanoid" id="A0A1Y2B536"/>
<dbReference type="InterPro" id="IPR029039">
    <property type="entry name" value="Flavoprotein-like_sf"/>
</dbReference>
<evidence type="ECO:0000256" key="1">
    <source>
        <dbReference type="ARBA" id="ARBA00006961"/>
    </source>
</evidence>
<dbReference type="PANTHER" id="PTHR30546">
    <property type="entry name" value="FLAVODOXIN-RELATED PROTEIN WRBA-RELATED"/>
    <property type="match status" value="1"/>
</dbReference>
<dbReference type="Pfam" id="PF03358">
    <property type="entry name" value="FMN_red"/>
    <property type="match status" value="1"/>
</dbReference>
<comment type="caution">
    <text evidence="3">The sequence shown here is derived from an EMBL/GenBank/DDBJ whole genome shotgun (WGS) entry which is preliminary data.</text>
</comment>
<sequence>MSKPVIAVVFYSTYGHIGAMAEQVIAGVESTGATVKAYQFQETLTSEILTKMHAGGSLSPKYPIITPDDLRAVDGLIIGAPTRYGRVPAQVSTFFDACGQLWATGALVGKFVTLFTAAASQHGGHETTALTTFPFFAHQGMVYVPIGFAHPKLTNIDSVQGGSAYGASAVTAGDGHLMPTEIDLDVSKYQGKYFADFVATFVRGKQ</sequence>
<gene>
    <name evidence="3" type="ORF">BCR39DRAFT_530238</name>
</gene>
<accession>A0A1Y2B536</accession>
<reference evidence="3 4" key="1">
    <citation type="submission" date="2016-07" db="EMBL/GenBank/DDBJ databases">
        <title>Pervasive Adenine N6-methylation of Active Genes in Fungi.</title>
        <authorList>
            <consortium name="DOE Joint Genome Institute"/>
            <person name="Mondo S.J."/>
            <person name="Dannebaum R.O."/>
            <person name="Kuo R.C."/>
            <person name="Labutti K."/>
            <person name="Haridas S."/>
            <person name="Kuo A."/>
            <person name="Salamov A."/>
            <person name="Ahrendt S.R."/>
            <person name="Lipzen A."/>
            <person name="Sullivan W."/>
            <person name="Andreopoulos W.B."/>
            <person name="Clum A."/>
            <person name="Lindquist E."/>
            <person name="Daum C."/>
            <person name="Ramamoorthy G.K."/>
            <person name="Gryganskyi A."/>
            <person name="Culley D."/>
            <person name="Magnuson J.K."/>
            <person name="James T.Y."/>
            <person name="O'Malley M.A."/>
            <person name="Stajich J.E."/>
            <person name="Spatafora J.W."/>
            <person name="Visel A."/>
            <person name="Grigoriev I.V."/>
        </authorList>
    </citation>
    <scope>NUCLEOTIDE SEQUENCE [LARGE SCALE GENOMIC DNA]</scope>
    <source>
        <strain evidence="3 4">68-887.2</strain>
    </source>
</reference>
<feature type="domain" description="Flavodoxin-like" evidence="2">
    <location>
        <begin position="6"/>
        <end position="194"/>
    </location>
</feature>
<dbReference type="GO" id="GO:0016020">
    <property type="term" value="C:membrane"/>
    <property type="evidence" value="ECO:0007669"/>
    <property type="project" value="TreeGrafter"/>
</dbReference>
<evidence type="ECO:0000313" key="3">
    <source>
        <dbReference type="EMBL" id="ORY29948.1"/>
    </source>
</evidence>
<dbReference type="Gene3D" id="3.40.50.360">
    <property type="match status" value="1"/>
</dbReference>
<dbReference type="EMBL" id="MCFC01000022">
    <property type="protein sequence ID" value="ORY29948.1"/>
    <property type="molecule type" value="Genomic_DNA"/>
</dbReference>
<dbReference type="OrthoDB" id="504689at2759"/>
<dbReference type="InterPro" id="IPR008254">
    <property type="entry name" value="Flavodoxin/NO_synth"/>
</dbReference>